<evidence type="ECO:0000313" key="2">
    <source>
        <dbReference type="EMBL" id="KIH67058.1"/>
    </source>
</evidence>
<gene>
    <name evidence="2" type="ORF">ANCDUO_02609</name>
</gene>
<sequence>MHQQLLEGITFPYDDATRRKLLILYKQKESLLDSEIVQEHLLSQPLLGIVLLLFAVLSLTTFLFAIIFIACRALGNCGAKRYQPHPTNGRRYVFYLALIILSWVGLAGATIHFITAGAELWNLPIDSEDDAEHNSLVRLKYQRHAILMSSQRVVAVILAQFWFLRQHCHCHSREATSPYLLFLARPAVSIIS</sequence>
<proteinExistence type="predicted"/>
<keyword evidence="1" id="KW-0812">Transmembrane</keyword>
<dbReference type="Proteomes" id="UP000054047">
    <property type="component" value="Unassembled WGS sequence"/>
</dbReference>
<reference evidence="2 3" key="1">
    <citation type="submission" date="2013-12" db="EMBL/GenBank/DDBJ databases">
        <title>Draft genome of the parsitic nematode Ancylostoma duodenale.</title>
        <authorList>
            <person name="Mitreva M."/>
        </authorList>
    </citation>
    <scope>NUCLEOTIDE SEQUENCE [LARGE SCALE GENOMIC DNA]</scope>
    <source>
        <strain evidence="2 3">Zhejiang</strain>
    </source>
</reference>
<dbReference type="OrthoDB" id="5820472at2759"/>
<feature type="transmembrane region" description="Helical" evidence="1">
    <location>
        <begin position="46"/>
        <end position="71"/>
    </location>
</feature>
<organism evidence="2 3">
    <name type="scientific">Ancylostoma duodenale</name>
    <dbReference type="NCBI Taxonomy" id="51022"/>
    <lineage>
        <taxon>Eukaryota</taxon>
        <taxon>Metazoa</taxon>
        <taxon>Ecdysozoa</taxon>
        <taxon>Nematoda</taxon>
        <taxon>Chromadorea</taxon>
        <taxon>Rhabditida</taxon>
        <taxon>Rhabditina</taxon>
        <taxon>Rhabditomorpha</taxon>
        <taxon>Strongyloidea</taxon>
        <taxon>Ancylostomatidae</taxon>
        <taxon>Ancylostomatinae</taxon>
        <taxon>Ancylostoma</taxon>
    </lineage>
</organism>
<evidence type="ECO:0000256" key="1">
    <source>
        <dbReference type="SAM" id="Phobius"/>
    </source>
</evidence>
<dbReference type="EMBL" id="KN726850">
    <property type="protein sequence ID" value="KIH67058.1"/>
    <property type="molecule type" value="Genomic_DNA"/>
</dbReference>
<feature type="transmembrane region" description="Helical" evidence="1">
    <location>
        <begin position="92"/>
        <end position="114"/>
    </location>
</feature>
<protein>
    <submittedName>
        <fullName evidence="2">Uncharacterized protein</fullName>
    </submittedName>
</protein>
<keyword evidence="1" id="KW-0472">Membrane</keyword>
<keyword evidence="3" id="KW-1185">Reference proteome</keyword>
<name>A0A0C2DBA3_9BILA</name>
<accession>A0A0C2DBA3</accession>
<keyword evidence="1" id="KW-1133">Transmembrane helix</keyword>
<dbReference type="AlphaFoldDB" id="A0A0C2DBA3"/>
<evidence type="ECO:0000313" key="3">
    <source>
        <dbReference type="Proteomes" id="UP000054047"/>
    </source>
</evidence>